<dbReference type="GO" id="GO:0050660">
    <property type="term" value="F:flavin adenine dinucleotide binding"/>
    <property type="evidence" value="ECO:0007669"/>
    <property type="project" value="InterPro"/>
</dbReference>
<feature type="non-terminal residue" evidence="2">
    <location>
        <position position="100"/>
    </location>
</feature>
<feature type="domain" description="Acyl-CoA dehydrogenase/oxidase N-terminal" evidence="1">
    <location>
        <begin position="20"/>
        <end position="97"/>
    </location>
</feature>
<dbReference type="AlphaFoldDB" id="A0A382ULL4"/>
<evidence type="ECO:0000313" key="2">
    <source>
        <dbReference type="EMBL" id="SVD34598.1"/>
    </source>
</evidence>
<sequence length="100" mass="10968">MAGVSDVREILSGDGEVGVEIVRNVRRWVDDKVVPNANELEHSGEFPSELHADMINLGIYSITFPEQYGGLELSFETYSAVIEEIARGWMGLAGIINTSV</sequence>
<dbReference type="InterPro" id="IPR009100">
    <property type="entry name" value="AcylCoA_DH/oxidase_NM_dom_sf"/>
</dbReference>
<reference evidence="2" key="1">
    <citation type="submission" date="2018-05" db="EMBL/GenBank/DDBJ databases">
        <authorList>
            <person name="Lanie J.A."/>
            <person name="Ng W.-L."/>
            <person name="Kazmierczak K.M."/>
            <person name="Andrzejewski T.M."/>
            <person name="Davidsen T.M."/>
            <person name="Wayne K.J."/>
            <person name="Tettelin H."/>
            <person name="Glass J.I."/>
            <person name="Rusch D."/>
            <person name="Podicherti R."/>
            <person name="Tsui H.-C.T."/>
            <person name="Winkler M.E."/>
        </authorList>
    </citation>
    <scope>NUCLEOTIDE SEQUENCE</scope>
</reference>
<dbReference type="GO" id="GO:0003995">
    <property type="term" value="F:acyl-CoA dehydrogenase activity"/>
    <property type="evidence" value="ECO:0007669"/>
    <property type="project" value="TreeGrafter"/>
</dbReference>
<dbReference type="PANTHER" id="PTHR43884:SF12">
    <property type="entry name" value="ISOVALERYL-COA DEHYDROGENASE, MITOCHONDRIAL-RELATED"/>
    <property type="match status" value="1"/>
</dbReference>
<dbReference type="Gene3D" id="1.10.540.10">
    <property type="entry name" value="Acyl-CoA dehydrogenase/oxidase, N-terminal domain"/>
    <property type="match status" value="1"/>
</dbReference>
<dbReference type="EMBL" id="UINC01144838">
    <property type="protein sequence ID" value="SVD34598.1"/>
    <property type="molecule type" value="Genomic_DNA"/>
</dbReference>
<accession>A0A382ULL4</accession>
<name>A0A382ULL4_9ZZZZ</name>
<organism evidence="2">
    <name type="scientific">marine metagenome</name>
    <dbReference type="NCBI Taxonomy" id="408172"/>
    <lineage>
        <taxon>unclassified sequences</taxon>
        <taxon>metagenomes</taxon>
        <taxon>ecological metagenomes</taxon>
    </lineage>
</organism>
<proteinExistence type="predicted"/>
<protein>
    <recommendedName>
        <fullName evidence="1">Acyl-CoA dehydrogenase/oxidase N-terminal domain-containing protein</fullName>
    </recommendedName>
</protein>
<dbReference type="SUPFAM" id="SSF56645">
    <property type="entry name" value="Acyl-CoA dehydrogenase NM domain-like"/>
    <property type="match status" value="1"/>
</dbReference>
<evidence type="ECO:0000259" key="1">
    <source>
        <dbReference type="Pfam" id="PF02771"/>
    </source>
</evidence>
<dbReference type="InterPro" id="IPR013786">
    <property type="entry name" value="AcylCoA_DH/ox_N"/>
</dbReference>
<dbReference type="InterPro" id="IPR037069">
    <property type="entry name" value="AcylCoA_DH/ox_N_sf"/>
</dbReference>
<dbReference type="Pfam" id="PF02771">
    <property type="entry name" value="Acyl-CoA_dh_N"/>
    <property type="match status" value="1"/>
</dbReference>
<gene>
    <name evidence="2" type="ORF">METZ01_LOCUS387452</name>
</gene>
<dbReference type="PANTHER" id="PTHR43884">
    <property type="entry name" value="ACYL-COA DEHYDROGENASE"/>
    <property type="match status" value="1"/>
</dbReference>